<dbReference type="InterPro" id="IPR022742">
    <property type="entry name" value="Hydrolase_4"/>
</dbReference>
<dbReference type="EMBL" id="UINC01001038">
    <property type="protein sequence ID" value="SUZ68421.1"/>
    <property type="molecule type" value="Genomic_DNA"/>
</dbReference>
<dbReference type="PANTHER" id="PTHR43194">
    <property type="entry name" value="HYDROLASE ALPHA/BETA FOLD FAMILY"/>
    <property type="match status" value="1"/>
</dbReference>
<organism evidence="2">
    <name type="scientific">marine metagenome</name>
    <dbReference type="NCBI Taxonomy" id="408172"/>
    <lineage>
        <taxon>unclassified sequences</taxon>
        <taxon>metagenomes</taxon>
        <taxon>ecological metagenomes</taxon>
    </lineage>
</organism>
<dbReference type="PANTHER" id="PTHR43194:SF2">
    <property type="entry name" value="PEROXISOMAL MEMBRANE PROTEIN LPX1"/>
    <property type="match status" value="1"/>
</dbReference>
<reference evidence="2" key="1">
    <citation type="submission" date="2018-05" db="EMBL/GenBank/DDBJ databases">
        <authorList>
            <person name="Lanie J.A."/>
            <person name="Ng W.-L."/>
            <person name="Kazmierczak K.M."/>
            <person name="Andrzejewski T.M."/>
            <person name="Davidsen T.M."/>
            <person name="Wayne K.J."/>
            <person name="Tettelin H."/>
            <person name="Glass J.I."/>
            <person name="Rusch D."/>
            <person name="Podicherti R."/>
            <person name="Tsui H.-C.T."/>
            <person name="Winkler M.E."/>
        </authorList>
    </citation>
    <scope>NUCLEOTIDE SEQUENCE</scope>
</reference>
<proteinExistence type="predicted"/>
<dbReference type="Gene3D" id="3.40.50.1820">
    <property type="entry name" value="alpha/beta hydrolase"/>
    <property type="match status" value="1"/>
</dbReference>
<name>A0A381PN27_9ZZZZ</name>
<dbReference type="InterPro" id="IPR029058">
    <property type="entry name" value="AB_hydrolase_fold"/>
</dbReference>
<gene>
    <name evidence="2" type="ORF">METZ01_LOCUS21275</name>
</gene>
<dbReference type="SUPFAM" id="SSF53474">
    <property type="entry name" value="alpha/beta-Hydrolases"/>
    <property type="match status" value="1"/>
</dbReference>
<evidence type="ECO:0000313" key="2">
    <source>
        <dbReference type="EMBL" id="SUZ68421.1"/>
    </source>
</evidence>
<dbReference type="Pfam" id="PF12146">
    <property type="entry name" value="Hydrolase_4"/>
    <property type="match status" value="1"/>
</dbReference>
<accession>A0A381PN27</accession>
<dbReference type="InterPro" id="IPR050228">
    <property type="entry name" value="Carboxylesterase_BioH"/>
</dbReference>
<sequence length="254" mass="27605">MVLLHGRTWSARPNFDLQVPGEDLSLMDGLVEAGYAAFAVDLRGYGQTPRDETGWLNPDRAAKDLKAVLERVRLLTEGAPRPFLLGWSRGSKVAQLTVQRWPELVSALVFFGYSPTFAGAPLADGEGDTPPAAAPNNPANAASDFITPGSISQHAIDAYVKAAMEADPIRVDWRGAAEWDELDPTLVRVPTLLMHAEFDPIATPEQRASLFHSLGTSDRESLEVTGADHMAFLESARPDFLKALVGFMERHQGA</sequence>
<evidence type="ECO:0000259" key="1">
    <source>
        <dbReference type="Pfam" id="PF12146"/>
    </source>
</evidence>
<protein>
    <recommendedName>
        <fullName evidence="1">Serine aminopeptidase S33 domain-containing protein</fullName>
    </recommendedName>
</protein>
<feature type="domain" description="Serine aminopeptidase S33" evidence="1">
    <location>
        <begin position="26"/>
        <end position="235"/>
    </location>
</feature>
<dbReference type="AlphaFoldDB" id="A0A381PN27"/>